<organism evidence="4 5">
    <name type="scientific">Hanstruepera neustonica</name>
    <dbReference type="NCBI Taxonomy" id="1445657"/>
    <lineage>
        <taxon>Bacteria</taxon>
        <taxon>Pseudomonadati</taxon>
        <taxon>Bacteroidota</taxon>
        <taxon>Flavobacteriia</taxon>
        <taxon>Flavobacteriales</taxon>
        <taxon>Flavobacteriaceae</taxon>
        <taxon>Hanstruepera</taxon>
    </lineage>
</organism>
<sequence>MKKTLLCLSFIFTSIVCFSQVSSGQVDDFEDGTVQNWIIGATGSSSPINVSTGGPDGVDDNFLEYTSNGASGIGSRMAIFNSNNQWSGDFISEGVVEVQFDVEVLTNDLHLRLAFQGPGGTRMISTVPVVVTAGSGWNSIALPLGLSDFTIVQGANTVSEVLSSVFTMRIISVTDENIDNWRGQAIAATLRVDNITASTTLSRVDITQINDFNIYPNPSTTNLNLHIKTIGTNSRIEVYNILGSKIYSRAISNPNVTVNTSQWQKGVYLVRVLSDNKTLTKRFVKQ</sequence>
<evidence type="ECO:0000313" key="4">
    <source>
        <dbReference type="EMBL" id="PNQ72434.1"/>
    </source>
</evidence>
<comment type="caution">
    <text evidence="4">The sequence shown here is derived from an EMBL/GenBank/DDBJ whole genome shotgun (WGS) entry which is preliminary data.</text>
</comment>
<feature type="chain" id="PRO_5014383263" description="Secretion system C-terminal sorting domain-containing protein" evidence="2">
    <location>
        <begin position="20"/>
        <end position="286"/>
    </location>
</feature>
<feature type="domain" description="Secretion system C-terminal sorting" evidence="3">
    <location>
        <begin position="214"/>
        <end position="284"/>
    </location>
</feature>
<evidence type="ECO:0000256" key="1">
    <source>
        <dbReference type="ARBA" id="ARBA00022729"/>
    </source>
</evidence>
<proteinExistence type="predicted"/>
<accession>A0A2K1DWN2</accession>
<dbReference type="InterPro" id="IPR026444">
    <property type="entry name" value="Secre_tail"/>
</dbReference>
<evidence type="ECO:0000313" key="5">
    <source>
        <dbReference type="Proteomes" id="UP000236641"/>
    </source>
</evidence>
<dbReference type="AlphaFoldDB" id="A0A2K1DWN2"/>
<reference evidence="4 5" key="1">
    <citation type="submission" date="2018-01" db="EMBL/GenBank/DDBJ databases">
        <title>The draft genome of Hanstruepera neustonica JCM19743.</title>
        <authorList>
            <person name="He R.-H."/>
            <person name="Du Z.-J."/>
        </authorList>
    </citation>
    <scope>NUCLEOTIDE SEQUENCE [LARGE SCALE GENOMIC DNA]</scope>
    <source>
        <strain evidence="4 5">JCM19743</strain>
    </source>
</reference>
<keyword evidence="1 2" id="KW-0732">Signal</keyword>
<dbReference type="Proteomes" id="UP000236641">
    <property type="component" value="Unassembled WGS sequence"/>
</dbReference>
<feature type="signal peptide" evidence="2">
    <location>
        <begin position="1"/>
        <end position="19"/>
    </location>
</feature>
<dbReference type="EMBL" id="POWF01000008">
    <property type="protein sequence ID" value="PNQ72434.1"/>
    <property type="molecule type" value="Genomic_DNA"/>
</dbReference>
<keyword evidence="5" id="KW-1185">Reference proteome</keyword>
<evidence type="ECO:0000259" key="3">
    <source>
        <dbReference type="Pfam" id="PF18962"/>
    </source>
</evidence>
<dbReference type="RefSeq" id="WP_103052678.1">
    <property type="nucleotide sequence ID" value="NZ_POWF01000008.1"/>
</dbReference>
<name>A0A2K1DWN2_9FLAO</name>
<evidence type="ECO:0000256" key="2">
    <source>
        <dbReference type="SAM" id="SignalP"/>
    </source>
</evidence>
<dbReference type="OrthoDB" id="849076at2"/>
<gene>
    <name evidence="4" type="ORF">C1T31_11620</name>
</gene>
<dbReference type="NCBIfam" id="TIGR04183">
    <property type="entry name" value="Por_Secre_tail"/>
    <property type="match status" value="1"/>
</dbReference>
<dbReference type="Pfam" id="PF18962">
    <property type="entry name" value="Por_Secre_tail"/>
    <property type="match status" value="1"/>
</dbReference>
<protein>
    <recommendedName>
        <fullName evidence="3">Secretion system C-terminal sorting domain-containing protein</fullName>
    </recommendedName>
</protein>